<evidence type="ECO:0000256" key="8">
    <source>
        <dbReference type="NCBIfam" id="TIGR00188"/>
    </source>
</evidence>
<dbReference type="Pfam" id="PF00825">
    <property type="entry name" value="Ribonuclease_P"/>
    <property type="match status" value="1"/>
</dbReference>
<dbReference type="InterPro" id="IPR000100">
    <property type="entry name" value="RNase_P"/>
</dbReference>
<name>A0ABS9D379_9ALTE</name>
<dbReference type="InterPro" id="IPR014721">
    <property type="entry name" value="Ribsml_uS5_D2-typ_fold_subgr"/>
</dbReference>
<dbReference type="Gene3D" id="3.30.230.10">
    <property type="match status" value="1"/>
</dbReference>
<dbReference type="RefSeq" id="WP_235310733.1">
    <property type="nucleotide sequence ID" value="NZ_JAKGAS010000002.1"/>
</dbReference>
<comment type="caution">
    <text evidence="9">The sequence shown here is derived from an EMBL/GenBank/DDBJ whole genome shotgun (WGS) entry which is preliminary data.</text>
</comment>
<keyword evidence="5 7" id="KW-0378">Hydrolase</keyword>
<evidence type="ECO:0000256" key="1">
    <source>
        <dbReference type="ARBA" id="ARBA00002663"/>
    </source>
</evidence>
<evidence type="ECO:0000256" key="5">
    <source>
        <dbReference type="ARBA" id="ARBA00022801"/>
    </source>
</evidence>
<comment type="similarity">
    <text evidence="7">Belongs to the RnpA family.</text>
</comment>
<dbReference type="GO" id="GO:0004526">
    <property type="term" value="F:ribonuclease P activity"/>
    <property type="evidence" value="ECO:0007669"/>
    <property type="project" value="UniProtKB-EC"/>
</dbReference>
<dbReference type="Proteomes" id="UP001521137">
    <property type="component" value="Unassembled WGS sequence"/>
</dbReference>
<comment type="catalytic activity">
    <reaction evidence="7">
        <text>Endonucleolytic cleavage of RNA, removing 5'-extranucleotides from tRNA precursor.</text>
        <dbReference type="EC" id="3.1.26.5"/>
    </reaction>
</comment>
<organism evidence="9 10">
    <name type="scientific">Paraglaciecola algarum</name>
    <dbReference type="NCBI Taxonomy" id="3050085"/>
    <lineage>
        <taxon>Bacteria</taxon>
        <taxon>Pseudomonadati</taxon>
        <taxon>Pseudomonadota</taxon>
        <taxon>Gammaproteobacteria</taxon>
        <taxon>Alteromonadales</taxon>
        <taxon>Alteromonadaceae</taxon>
        <taxon>Paraglaciecola</taxon>
    </lineage>
</organism>
<dbReference type="PANTHER" id="PTHR33992">
    <property type="entry name" value="RIBONUCLEASE P PROTEIN COMPONENT"/>
    <property type="match status" value="1"/>
</dbReference>
<dbReference type="PROSITE" id="PS00648">
    <property type="entry name" value="RIBONUCLEASE_P"/>
    <property type="match status" value="1"/>
</dbReference>
<protein>
    <recommendedName>
        <fullName evidence="7 8">Ribonuclease P protein component</fullName>
        <shortName evidence="7">RNase P protein</shortName>
        <shortName evidence="7">RNaseP protein</shortName>
        <ecNumber evidence="7 8">3.1.26.5</ecNumber>
    </recommendedName>
    <alternativeName>
        <fullName evidence="7">Protein C5</fullName>
    </alternativeName>
</protein>
<evidence type="ECO:0000256" key="2">
    <source>
        <dbReference type="ARBA" id="ARBA00022694"/>
    </source>
</evidence>
<evidence type="ECO:0000313" key="10">
    <source>
        <dbReference type="Proteomes" id="UP001521137"/>
    </source>
</evidence>
<keyword evidence="6 7" id="KW-0694">RNA-binding</keyword>
<evidence type="ECO:0000256" key="3">
    <source>
        <dbReference type="ARBA" id="ARBA00022722"/>
    </source>
</evidence>
<evidence type="ECO:0000256" key="4">
    <source>
        <dbReference type="ARBA" id="ARBA00022759"/>
    </source>
</evidence>
<dbReference type="EMBL" id="JAKGAS010000002">
    <property type="protein sequence ID" value="MCF2947200.1"/>
    <property type="molecule type" value="Genomic_DNA"/>
</dbReference>
<keyword evidence="2 7" id="KW-0819">tRNA processing</keyword>
<evidence type="ECO:0000256" key="6">
    <source>
        <dbReference type="ARBA" id="ARBA00022884"/>
    </source>
</evidence>
<dbReference type="PANTHER" id="PTHR33992:SF1">
    <property type="entry name" value="RIBONUCLEASE P PROTEIN COMPONENT"/>
    <property type="match status" value="1"/>
</dbReference>
<dbReference type="EC" id="3.1.26.5" evidence="7 8"/>
<dbReference type="InterPro" id="IPR020539">
    <property type="entry name" value="RNase_P_CS"/>
</dbReference>
<gene>
    <name evidence="7 9" type="primary">rnpA</name>
    <name evidence="9" type="ORF">L0668_03715</name>
</gene>
<comment type="function">
    <text evidence="1 7">RNaseP catalyzes the removal of the 5'-leader sequence from pre-tRNA to produce the mature 5'-terminus. It can also cleave other RNA substrates such as 4.5S RNA. The protein component plays an auxiliary but essential role in vivo by binding to the 5'-leader sequence and broadening the substrate specificity of the ribozyme.</text>
</comment>
<dbReference type="SUPFAM" id="SSF54211">
    <property type="entry name" value="Ribosomal protein S5 domain 2-like"/>
    <property type="match status" value="1"/>
</dbReference>
<evidence type="ECO:0000313" key="9">
    <source>
        <dbReference type="EMBL" id="MCF2947200.1"/>
    </source>
</evidence>
<comment type="subunit">
    <text evidence="7">Consists of a catalytic RNA component (M1 or rnpB) and a protein subunit.</text>
</comment>
<reference evidence="9 10" key="1">
    <citation type="submission" date="2022-01" db="EMBL/GenBank/DDBJ databases">
        <title>Paraglaciecola sp. G1-23.</title>
        <authorList>
            <person name="Jin M.S."/>
            <person name="Han D.M."/>
            <person name="Kim H.M."/>
            <person name="Jeon C.O."/>
        </authorList>
    </citation>
    <scope>NUCLEOTIDE SEQUENCE [LARGE SCALE GENOMIC DNA]</scope>
    <source>
        <strain evidence="9 10">G1-23</strain>
    </source>
</reference>
<proteinExistence type="inferred from homology"/>
<evidence type="ECO:0000256" key="7">
    <source>
        <dbReference type="HAMAP-Rule" id="MF_00227"/>
    </source>
</evidence>
<keyword evidence="4 7" id="KW-0255">Endonuclease</keyword>
<dbReference type="HAMAP" id="MF_00227">
    <property type="entry name" value="RNase_P"/>
    <property type="match status" value="1"/>
</dbReference>
<accession>A0ABS9D379</accession>
<keyword evidence="3 7" id="KW-0540">Nuclease</keyword>
<keyword evidence="10" id="KW-1185">Reference proteome</keyword>
<dbReference type="NCBIfam" id="TIGR00188">
    <property type="entry name" value="rnpA"/>
    <property type="match status" value="1"/>
</dbReference>
<dbReference type="InterPro" id="IPR020568">
    <property type="entry name" value="Ribosomal_Su5_D2-typ_SF"/>
</dbReference>
<sequence>MGENKFSRELRLLTPTHFEYVFNNAIPSVSSQLTLLARFNNSDNPRLGITLSKKRVKFAHDRNRIKRIIRESFRLQRQSFPNIDIVVVGKSGLDKMSNQEISFLLGKLWKKLAKRCEKSRSV</sequence>